<dbReference type="AlphaFoldDB" id="L8B1I8"/>
<organism evidence="1">
    <name type="scientific">uncultured microorganism</name>
    <dbReference type="NCBI Taxonomy" id="358574"/>
    <lineage>
        <taxon>unclassified sequences</taxon>
        <taxon>environmental samples</taxon>
    </lineage>
</organism>
<name>L8B1I8_9ZZZZ</name>
<proteinExistence type="predicted"/>
<protein>
    <submittedName>
        <fullName evidence="1">Uncharacterized protein</fullName>
    </submittedName>
</protein>
<dbReference type="EMBL" id="AB372142">
    <property type="protein sequence ID" value="BAM75665.1"/>
    <property type="molecule type" value="Genomic_DNA"/>
</dbReference>
<evidence type="ECO:0000313" key="1">
    <source>
        <dbReference type="EMBL" id="BAM75665.1"/>
    </source>
</evidence>
<sequence>MIRGLFIKIRIVQNAKKVTNNRIFKIQISDMSGEYLSSKYTNMTSTEYLAVLLSDPNVKYKLIAPEGIMTRTCAMYQDPYINDTQECIAYSINPITTLGKISKKIYRNHFCRRMDNNPTKCSGAFPPRSTKQSAISLSVLFSFSKKNRGTCGNGETKVILY</sequence>
<accession>L8B1I8</accession>
<reference evidence="1" key="1">
    <citation type="submission" date="2007-12" db="EMBL/GenBank/DDBJ databases">
        <title>Phylogenetic prediction and protein expressional analysis in the genetic information detected from deep-sea hydrothermal vent in Suiyo seamount.</title>
        <authorList>
            <person name="Sasaki M."/>
            <person name="Tsujimura M."/>
            <person name="Zhang Z."/>
            <person name="Akutsu J."/>
            <person name="Tajima H."/>
            <person name="Kawarabayasi Y."/>
        </authorList>
    </citation>
    <scope>NUCLEOTIDE SEQUENCE</scope>
</reference>